<dbReference type="EMBL" id="KN840439">
    <property type="protein sequence ID" value="KIP12518.1"/>
    <property type="molecule type" value="Genomic_DNA"/>
</dbReference>
<feature type="compositionally biased region" description="Acidic residues" evidence="2">
    <location>
        <begin position="45"/>
        <end position="56"/>
    </location>
</feature>
<evidence type="ECO:0000313" key="3">
    <source>
        <dbReference type="EMBL" id="KIP12518.1"/>
    </source>
</evidence>
<feature type="compositionally biased region" description="Acidic residues" evidence="2">
    <location>
        <begin position="13"/>
        <end position="24"/>
    </location>
</feature>
<comment type="similarity">
    <text evidence="1">Belongs to the RRP15 family.</text>
</comment>
<dbReference type="AlphaFoldDB" id="A0A0C3PWU0"/>
<feature type="region of interest" description="Disordered" evidence="2">
    <location>
        <begin position="175"/>
        <end position="214"/>
    </location>
</feature>
<protein>
    <recommendedName>
        <fullName evidence="5">Rrp15p-domain-containing protein</fullName>
    </recommendedName>
</protein>
<proteinExistence type="inferred from homology"/>
<dbReference type="STRING" id="745531.A0A0C3PWU0"/>
<dbReference type="GO" id="GO:0000470">
    <property type="term" value="P:maturation of LSU-rRNA"/>
    <property type="evidence" value="ECO:0007669"/>
    <property type="project" value="TreeGrafter"/>
</dbReference>
<dbReference type="Proteomes" id="UP000053257">
    <property type="component" value="Unassembled WGS sequence"/>
</dbReference>
<dbReference type="GO" id="GO:0030687">
    <property type="term" value="C:preribosome, large subunit precursor"/>
    <property type="evidence" value="ECO:0007669"/>
    <property type="project" value="TreeGrafter"/>
</dbReference>
<evidence type="ECO:0000256" key="2">
    <source>
        <dbReference type="SAM" id="MobiDB-lite"/>
    </source>
</evidence>
<evidence type="ECO:0000313" key="4">
    <source>
        <dbReference type="Proteomes" id="UP000053257"/>
    </source>
</evidence>
<feature type="region of interest" description="Disordered" evidence="2">
    <location>
        <begin position="1"/>
        <end position="77"/>
    </location>
</feature>
<dbReference type="PANTHER" id="PTHR13245:SF14">
    <property type="entry name" value="RRP15-LIKE PROTEIN"/>
    <property type="match status" value="1"/>
</dbReference>
<evidence type="ECO:0000256" key="1">
    <source>
        <dbReference type="ARBA" id="ARBA00007462"/>
    </source>
</evidence>
<dbReference type="OrthoDB" id="20949at2759"/>
<evidence type="ECO:0008006" key="5">
    <source>
        <dbReference type="Google" id="ProtNLM"/>
    </source>
</evidence>
<sequence>MAPAKKPRRQAEDESEASDVPVESESDRESQRGEFSGSESSGNEREDDSPNTEDEIAGSKFTKSKKTLKRKRRATDAPQFASTLQSLLNTDAPSAQLLSLKPSLARKRNDEKLDAKGKKVLQIEKKEKEEKGHVSDVIGGWGGESERALRKVAQRGVIKLFNVIQQAQAATVAAEENLKTQRGSGKPTLPAPSLNSGKGKKKNKQKDNLLGGPTETAVAEDDFLNSIRSGEIVSKA</sequence>
<dbReference type="Pfam" id="PF07890">
    <property type="entry name" value="Rrp15p"/>
    <property type="match status" value="1"/>
</dbReference>
<feature type="compositionally biased region" description="Basic residues" evidence="2">
    <location>
        <begin position="62"/>
        <end position="73"/>
    </location>
</feature>
<gene>
    <name evidence="3" type="ORF">PHLGIDRAFT_97907</name>
</gene>
<dbReference type="PANTHER" id="PTHR13245">
    <property type="entry name" value="RRP15-LIKE PROTEIN"/>
    <property type="match status" value="1"/>
</dbReference>
<name>A0A0C3PWU0_PHLG1</name>
<accession>A0A0C3PWU0</accession>
<dbReference type="HOGENOM" id="CLU_088030_0_0_1"/>
<dbReference type="GO" id="GO:0000460">
    <property type="term" value="P:maturation of 5.8S rRNA"/>
    <property type="evidence" value="ECO:0007669"/>
    <property type="project" value="TreeGrafter"/>
</dbReference>
<organism evidence="3 4">
    <name type="scientific">Phlebiopsis gigantea (strain 11061_1 CR5-6)</name>
    <name type="common">White-rot fungus</name>
    <name type="synonym">Peniophora gigantea</name>
    <dbReference type="NCBI Taxonomy" id="745531"/>
    <lineage>
        <taxon>Eukaryota</taxon>
        <taxon>Fungi</taxon>
        <taxon>Dikarya</taxon>
        <taxon>Basidiomycota</taxon>
        <taxon>Agaricomycotina</taxon>
        <taxon>Agaricomycetes</taxon>
        <taxon>Polyporales</taxon>
        <taxon>Phanerochaetaceae</taxon>
        <taxon>Phlebiopsis</taxon>
    </lineage>
</organism>
<reference evidence="3 4" key="1">
    <citation type="journal article" date="2014" name="PLoS Genet.">
        <title>Analysis of the Phlebiopsis gigantea genome, transcriptome and secretome provides insight into its pioneer colonization strategies of wood.</title>
        <authorList>
            <person name="Hori C."/>
            <person name="Ishida T."/>
            <person name="Igarashi K."/>
            <person name="Samejima M."/>
            <person name="Suzuki H."/>
            <person name="Master E."/>
            <person name="Ferreira P."/>
            <person name="Ruiz-Duenas F.J."/>
            <person name="Held B."/>
            <person name="Canessa P."/>
            <person name="Larrondo L.F."/>
            <person name="Schmoll M."/>
            <person name="Druzhinina I.S."/>
            <person name="Kubicek C.P."/>
            <person name="Gaskell J.A."/>
            <person name="Kersten P."/>
            <person name="St John F."/>
            <person name="Glasner J."/>
            <person name="Sabat G."/>
            <person name="Splinter BonDurant S."/>
            <person name="Syed K."/>
            <person name="Yadav J."/>
            <person name="Mgbeahuruike A.C."/>
            <person name="Kovalchuk A."/>
            <person name="Asiegbu F.O."/>
            <person name="Lackner G."/>
            <person name="Hoffmeister D."/>
            <person name="Rencoret J."/>
            <person name="Gutierrez A."/>
            <person name="Sun H."/>
            <person name="Lindquist E."/>
            <person name="Barry K."/>
            <person name="Riley R."/>
            <person name="Grigoriev I.V."/>
            <person name="Henrissat B."/>
            <person name="Kues U."/>
            <person name="Berka R.M."/>
            <person name="Martinez A.T."/>
            <person name="Covert S.F."/>
            <person name="Blanchette R.A."/>
            <person name="Cullen D."/>
        </authorList>
    </citation>
    <scope>NUCLEOTIDE SEQUENCE [LARGE SCALE GENOMIC DNA]</scope>
    <source>
        <strain evidence="3 4">11061_1 CR5-6</strain>
    </source>
</reference>
<dbReference type="InterPro" id="IPR012459">
    <property type="entry name" value="Rrp15"/>
</dbReference>
<keyword evidence="4" id="KW-1185">Reference proteome</keyword>